<keyword evidence="2" id="KW-1185">Reference proteome</keyword>
<accession>A0ACB8AH74</accession>
<dbReference type="EMBL" id="MU267654">
    <property type="protein sequence ID" value="KAH7912301.1"/>
    <property type="molecule type" value="Genomic_DNA"/>
</dbReference>
<reference evidence="1" key="1">
    <citation type="journal article" date="2021" name="New Phytol.">
        <title>Evolutionary innovations through gain and loss of genes in the ectomycorrhizal Boletales.</title>
        <authorList>
            <person name="Wu G."/>
            <person name="Miyauchi S."/>
            <person name="Morin E."/>
            <person name="Kuo A."/>
            <person name="Drula E."/>
            <person name="Varga T."/>
            <person name="Kohler A."/>
            <person name="Feng B."/>
            <person name="Cao Y."/>
            <person name="Lipzen A."/>
            <person name="Daum C."/>
            <person name="Hundley H."/>
            <person name="Pangilinan J."/>
            <person name="Johnson J."/>
            <person name="Barry K."/>
            <person name="LaButti K."/>
            <person name="Ng V."/>
            <person name="Ahrendt S."/>
            <person name="Min B."/>
            <person name="Choi I.G."/>
            <person name="Park H."/>
            <person name="Plett J.M."/>
            <person name="Magnuson J."/>
            <person name="Spatafora J.W."/>
            <person name="Nagy L.G."/>
            <person name="Henrissat B."/>
            <person name="Grigoriev I.V."/>
            <person name="Yang Z.L."/>
            <person name="Xu J."/>
            <person name="Martin F.M."/>
        </authorList>
    </citation>
    <scope>NUCLEOTIDE SEQUENCE</scope>
    <source>
        <strain evidence="1">ATCC 28755</strain>
    </source>
</reference>
<dbReference type="Proteomes" id="UP000790377">
    <property type="component" value="Unassembled WGS sequence"/>
</dbReference>
<comment type="caution">
    <text evidence="1">The sequence shown here is derived from an EMBL/GenBank/DDBJ whole genome shotgun (WGS) entry which is preliminary data.</text>
</comment>
<protein>
    <submittedName>
        <fullName evidence="1">Uncharacterized protein</fullName>
    </submittedName>
</protein>
<proteinExistence type="predicted"/>
<organism evidence="1 2">
    <name type="scientific">Hygrophoropsis aurantiaca</name>
    <dbReference type="NCBI Taxonomy" id="72124"/>
    <lineage>
        <taxon>Eukaryota</taxon>
        <taxon>Fungi</taxon>
        <taxon>Dikarya</taxon>
        <taxon>Basidiomycota</taxon>
        <taxon>Agaricomycotina</taxon>
        <taxon>Agaricomycetes</taxon>
        <taxon>Agaricomycetidae</taxon>
        <taxon>Boletales</taxon>
        <taxon>Coniophorineae</taxon>
        <taxon>Hygrophoropsidaceae</taxon>
        <taxon>Hygrophoropsis</taxon>
    </lineage>
</organism>
<evidence type="ECO:0000313" key="1">
    <source>
        <dbReference type="EMBL" id="KAH7912301.1"/>
    </source>
</evidence>
<gene>
    <name evidence="1" type="ORF">BJ138DRAFT_1148622</name>
</gene>
<sequence>MGHSTRLELERTRRCFINATYSTKYTTTRIIGTYRSLLTNGHEFAYIRISRFSTLDGALDDTQTYSPIARYHSPYEISGTVSPSSHWLPSSITNTTKLQHYTTPPNALPRTTRMFDLQASLYRISEEKTSDWLTDSLLHSTLRHHSQEVPSVLELARQLGLPL</sequence>
<name>A0ACB8AH74_9AGAM</name>
<evidence type="ECO:0000313" key="2">
    <source>
        <dbReference type="Proteomes" id="UP000790377"/>
    </source>
</evidence>